<evidence type="ECO:0000313" key="3">
    <source>
        <dbReference type="EMBL" id="UTW02272.1"/>
    </source>
</evidence>
<reference evidence="3" key="1">
    <citation type="submission" date="2021-04" db="EMBL/GenBank/DDBJ databases">
        <title>Oceanospirillales bacteria with DddD are important DMSP degraders in coastal seawater.</title>
        <authorList>
            <person name="Liu J."/>
        </authorList>
    </citation>
    <scope>NUCLEOTIDE SEQUENCE</scope>
    <source>
        <strain evidence="3">GY6</strain>
    </source>
</reference>
<dbReference type="CDD" id="cd06189">
    <property type="entry name" value="flavin_oxioreductase"/>
    <property type="match status" value="1"/>
</dbReference>
<dbReference type="EMBL" id="CP073344">
    <property type="protein sequence ID" value="UTW02272.1"/>
    <property type="molecule type" value="Genomic_DNA"/>
</dbReference>
<dbReference type="Pfam" id="PF00111">
    <property type="entry name" value="Fer2"/>
    <property type="match status" value="1"/>
</dbReference>
<feature type="domain" description="FAD-binding FR-type" evidence="2">
    <location>
        <begin position="100"/>
        <end position="199"/>
    </location>
</feature>
<accession>A0ABY5GRF1</accession>
<dbReference type="PRINTS" id="PR00410">
    <property type="entry name" value="PHEHYDRXLASE"/>
</dbReference>
<dbReference type="Gene3D" id="3.10.20.30">
    <property type="match status" value="1"/>
</dbReference>
<sequence>MGITVQIEPVDKSFTAEASQTVLEAAFKAGITLKHSCRDGQCGECRTPILSGAVSYKNPEAIKLEPSDFEGRTGLMCVGHATADLVIEAPEVTGLEGISVQKCAGRTLVKEPVSDDVAVLKIAPAPGISFAFKPGQYLDLTIKGCDPRSYSMANLDSEGAVELHVRKMPGGAVSRIIVDELKPKAIVTIEGPFGTFYVRDSDRPIVMIASGTGFAPVKSMMQGLITSGNTRPVALYWGGRCKQDLYMDELCHQWAEENSWFSYTPVLSESTGEGWVGRSGFVHQAVVDDMPDLSAYEVYVCGAPIVVSSAKRDCVERCRLNPDHFFSDAFA</sequence>
<dbReference type="Proteomes" id="UP001059950">
    <property type="component" value="Chromosome"/>
</dbReference>
<dbReference type="Gene3D" id="2.40.30.10">
    <property type="entry name" value="Translation factors"/>
    <property type="match status" value="1"/>
</dbReference>
<dbReference type="PROSITE" id="PS51384">
    <property type="entry name" value="FAD_FR"/>
    <property type="match status" value="1"/>
</dbReference>
<organism evidence="3 4">
    <name type="scientific">Amphritea atlantica</name>
    <dbReference type="NCBI Taxonomy" id="355243"/>
    <lineage>
        <taxon>Bacteria</taxon>
        <taxon>Pseudomonadati</taxon>
        <taxon>Pseudomonadota</taxon>
        <taxon>Gammaproteobacteria</taxon>
        <taxon>Oceanospirillales</taxon>
        <taxon>Oceanospirillaceae</taxon>
        <taxon>Amphritea</taxon>
    </lineage>
</organism>
<proteinExistence type="predicted"/>
<evidence type="ECO:0000259" key="1">
    <source>
        <dbReference type="PROSITE" id="PS51085"/>
    </source>
</evidence>
<dbReference type="Pfam" id="PF00970">
    <property type="entry name" value="FAD_binding_6"/>
    <property type="match status" value="1"/>
</dbReference>
<dbReference type="SUPFAM" id="SSF52343">
    <property type="entry name" value="Ferredoxin reductase-like, C-terminal NADP-linked domain"/>
    <property type="match status" value="1"/>
</dbReference>
<evidence type="ECO:0000313" key="4">
    <source>
        <dbReference type="Proteomes" id="UP001059950"/>
    </source>
</evidence>
<dbReference type="SUPFAM" id="SSF63380">
    <property type="entry name" value="Riboflavin synthase domain-like"/>
    <property type="match status" value="1"/>
</dbReference>
<dbReference type="InterPro" id="IPR001433">
    <property type="entry name" value="OxRdtase_FAD/NAD-bd"/>
</dbReference>
<dbReference type="CDD" id="cd00207">
    <property type="entry name" value="fer2"/>
    <property type="match status" value="1"/>
</dbReference>
<protein>
    <submittedName>
        <fullName evidence="3">2Fe-2S iron-sulfur cluster binding domain-containing protein</fullName>
    </submittedName>
</protein>
<dbReference type="PANTHER" id="PTHR47354:SF5">
    <property type="entry name" value="PROTEIN RFBI"/>
    <property type="match status" value="1"/>
</dbReference>
<dbReference type="InterPro" id="IPR008333">
    <property type="entry name" value="Cbr1-like_FAD-bd_dom"/>
</dbReference>
<dbReference type="Gene3D" id="3.40.50.80">
    <property type="entry name" value="Nucleotide-binding domain of ferredoxin-NADP reductase (FNR) module"/>
    <property type="match status" value="1"/>
</dbReference>
<dbReference type="InterPro" id="IPR001041">
    <property type="entry name" value="2Fe-2S_ferredoxin-type"/>
</dbReference>
<keyword evidence="4" id="KW-1185">Reference proteome</keyword>
<name>A0ABY5GRF1_9GAMM</name>
<dbReference type="InterPro" id="IPR050415">
    <property type="entry name" value="MRET"/>
</dbReference>
<dbReference type="PROSITE" id="PS51085">
    <property type="entry name" value="2FE2S_FER_2"/>
    <property type="match status" value="1"/>
</dbReference>
<dbReference type="InterPro" id="IPR036010">
    <property type="entry name" value="2Fe-2S_ferredoxin-like_sf"/>
</dbReference>
<gene>
    <name evidence="3" type="ORF">KDX31_13000</name>
</gene>
<dbReference type="InterPro" id="IPR017927">
    <property type="entry name" value="FAD-bd_FR_type"/>
</dbReference>
<dbReference type="SUPFAM" id="SSF54292">
    <property type="entry name" value="2Fe-2S ferredoxin-like"/>
    <property type="match status" value="1"/>
</dbReference>
<feature type="domain" description="2Fe-2S ferredoxin-type" evidence="1">
    <location>
        <begin position="1"/>
        <end position="93"/>
    </location>
</feature>
<dbReference type="InterPro" id="IPR017938">
    <property type="entry name" value="Riboflavin_synthase-like_b-brl"/>
</dbReference>
<dbReference type="InterPro" id="IPR012675">
    <property type="entry name" value="Beta-grasp_dom_sf"/>
</dbReference>
<dbReference type="InterPro" id="IPR039261">
    <property type="entry name" value="FNR_nucleotide-bd"/>
</dbReference>
<evidence type="ECO:0000259" key="2">
    <source>
        <dbReference type="PROSITE" id="PS51384"/>
    </source>
</evidence>
<dbReference type="Pfam" id="PF00175">
    <property type="entry name" value="NAD_binding_1"/>
    <property type="match status" value="1"/>
</dbReference>
<dbReference type="PANTHER" id="PTHR47354">
    <property type="entry name" value="NADH OXIDOREDUCTASE HCR"/>
    <property type="match status" value="1"/>
</dbReference>